<organism evidence="2 3">
    <name type="scientific">Portunus trituberculatus</name>
    <name type="common">Swimming crab</name>
    <name type="synonym">Neptunus trituberculatus</name>
    <dbReference type="NCBI Taxonomy" id="210409"/>
    <lineage>
        <taxon>Eukaryota</taxon>
        <taxon>Metazoa</taxon>
        <taxon>Ecdysozoa</taxon>
        <taxon>Arthropoda</taxon>
        <taxon>Crustacea</taxon>
        <taxon>Multicrustacea</taxon>
        <taxon>Malacostraca</taxon>
        <taxon>Eumalacostraca</taxon>
        <taxon>Eucarida</taxon>
        <taxon>Decapoda</taxon>
        <taxon>Pleocyemata</taxon>
        <taxon>Brachyura</taxon>
        <taxon>Eubrachyura</taxon>
        <taxon>Portunoidea</taxon>
        <taxon>Portunidae</taxon>
        <taxon>Portuninae</taxon>
        <taxon>Portunus</taxon>
    </lineage>
</organism>
<dbReference type="Pfam" id="PF00095">
    <property type="entry name" value="WAP"/>
    <property type="match status" value="1"/>
</dbReference>
<dbReference type="SMART" id="SM00217">
    <property type="entry name" value="WAP"/>
    <property type="match status" value="1"/>
</dbReference>
<gene>
    <name evidence="2" type="ORF">E2C01_082884</name>
</gene>
<reference evidence="2 3" key="1">
    <citation type="submission" date="2019-05" db="EMBL/GenBank/DDBJ databases">
        <title>Another draft genome of Portunus trituberculatus and its Hox gene families provides insights of decapod evolution.</title>
        <authorList>
            <person name="Jeong J.-H."/>
            <person name="Song I."/>
            <person name="Kim S."/>
            <person name="Choi T."/>
            <person name="Kim D."/>
            <person name="Ryu S."/>
            <person name="Kim W."/>
        </authorList>
    </citation>
    <scope>NUCLEOTIDE SEQUENCE [LARGE SCALE GENOMIC DNA]</scope>
    <source>
        <tissue evidence="2">Muscle</tissue>
    </source>
</reference>
<sequence length="49" mass="5002">MMDASLCPEGLQDQCSSDADCSGNGKCCSTGCAKVCIRPVKSGKCAKTL</sequence>
<evidence type="ECO:0000313" key="3">
    <source>
        <dbReference type="Proteomes" id="UP000324222"/>
    </source>
</evidence>
<comment type="caution">
    <text evidence="2">The sequence shown here is derived from an EMBL/GenBank/DDBJ whole genome shotgun (WGS) entry which is preliminary data.</text>
</comment>
<dbReference type="Gene3D" id="4.10.75.10">
    <property type="entry name" value="Elafin-like"/>
    <property type="match status" value="1"/>
</dbReference>
<evidence type="ECO:0000313" key="2">
    <source>
        <dbReference type="EMBL" id="MPC87995.1"/>
    </source>
</evidence>
<keyword evidence="3" id="KW-1185">Reference proteome</keyword>
<dbReference type="SUPFAM" id="SSF57256">
    <property type="entry name" value="Elafin-like"/>
    <property type="match status" value="1"/>
</dbReference>
<dbReference type="InterPro" id="IPR036645">
    <property type="entry name" value="Elafin-like_sf"/>
</dbReference>
<dbReference type="AlphaFoldDB" id="A0A5B7IZM9"/>
<dbReference type="PROSITE" id="PS51390">
    <property type="entry name" value="WAP"/>
    <property type="match status" value="1"/>
</dbReference>
<protein>
    <recommendedName>
        <fullName evidence="1">WAP domain-containing protein</fullName>
    </recommendedName>
</protein>
<name>A0A5B7IZM9_PORTR</name>
<dbReference type="Proteomes" id="UP000324222">
    <property type="component" value="Unassembled WGS sequence"/>
</dbReference>
<dbReference type="EMBL" id="VSRR010076272">
    <property type="protein sequence ID" value="MPC87995.1"/>
    <property type="molecule type" value="Genomic_DNA"/>
</dbReference>
<dbReference type="InterPro" id="IPR008197">
    <property type="entry name" value="WAP_dom"/>
</dbReference>
<dbReference type="GO" id="GO:0005576">
    <property type="term" value="C:extracellular region"/>
    <property type="evidence" value="ECO:0007669"/>
    <property type="project" value="InterPro"/>
</dbReference>
<accession>A0A5B7IZM9</accession>
<feature type="domain" description="WAP" evidence="1">
    <location>
        <begin position="1"/>
        <end position="40"/>
    </location>
</feature>
<dbReference type="GO" id="GO:0030414">
    <property type="term" value="F:peptidase inhibitor activity"/>
    <property type="evidence" value="ECO:0007669"/>
    <property type="project" value="InterPro"/>
</dbReference>
<evidence type="ECO:0000259" key="1">
    <source>
        <dbReference type="PROSITE" id="PS51390"/>
    </source>
</evidence>
<proteinExistence type="predicted"/>
<dbReference type="OrthoDB" id="406800at2759"/>